<dbReference type="GO" id="GO:0004896">
    <property type="term" value="F:cytokine receptor activity"/>
    <property type="evidence" value="ECO:0007669"/>
    <property type="project" value="InterPro"/>
</dbReference>
<feature type="domain" description="Fibronectin type-III" evidence="12">
    <location>
        <begin position="294"/>
        <end position="378"/>
    </location>
</feature>
<evidence type="ECO:0000256" key="5">
    <source>
        <dbReference type="ARBA" id="ARBA00022737"/>
    </source>
</evidence>
<keyword evidence="5" id="KW-0677">Repeat</keyword>
<dbReference type="SUPFAM" id="SSF49265">
    <property type="entry name" value="Fibronectin type III"/>
    <property type="match status" value="3"/>
</dbReference>
<name>A0A147B7Z2_9ACAR</name>
<dbReference type="PRINTS" id="PR00014">
    <property type="entry name" value="FNTYPEIII"/>
</dbReference>
<dbReference type="PANTHER" id="PTHR46708">
    <property type="entry name" value="TENASCIN"/>
    <property type="match status" value="1"/>
</dbReference>
<evidence type="ECO:0000256" key="1">
    <source>
        <dbReference type="ARBA" id="ARBA00004479"/>
    </source>
</evidence>
<dbReference type="SMART" id="SM00060">
    <property type="entry name" value="FN3"/>
    <property type="match status" value="4"/>
</dbReference>
<evidence type="ECO:0000256" key="8">
    <source>
        <dbReference type="ARBA" id="ARBA00023157"/>
    </source>
</evidence>
<keyword evidence="10" id="KW-0325">Glycoprotein</keyword>
<sequence>VTSSSAFIKWNGVGAVFKIALLKDGNTTVQNFTEEFNTELQVKDLQPWTDYKVRVSVQQNVTGSKSLVLDEATFKTLCSAPSVPRKLEVVNVTVDSITLQWQPPENPNGPLEGYTVFYQLENVHTGGKSFATNVTSATVKDLAHGTAYTLSVKAYNKINISELGSEEISITASTQITAPTKVRKLQLTGRGDQSASVKWDPPLEPNGPLCGYRVYWCLGLEASFAEHHQAGECRTQILKSHETRTKEVGLLPNTNYSVYVLPFNCPEGGANGTEMLTGEHEKIYVQTLQQPLQGVEHIRVEPLGTTSAKALWQAIPDATGYIVAWCQNGNCTEQTTNKTEITIEELQTGETYNVTVVGYRGDTDADRQQTGPLRTVQVLYHPLPETVLRNHHSKYVAGTVVCSFLVVVLAIGVVYIWRRPWAKPGPTPYQRMSSLEQDDDDILFMKTVPTKAL</sequence>
<comment type="subcellular location">
    <subcellularLocation>
        <location evidence="1">Membrane</location>
        <topology evidence="1">Single-pass type I membrane protein</topology>
    </subcellularLocation>
</comment>
<feature type="transmembrane region" description="Helical" evidence="11">
    <location>
        <begin position="395"/>
        <end position="417"/>
    </location>
</feature>
<evidence type="ECO:0000256" key="10">
    <source>
        <dbReference type="ARBA" id="ARBA00023180"/>
    </source>
</evidence>
<dbReference type="PANTHER" id="PTHR46708:SF2">
    <property type="entry name" value="FIBRONECTIN TYPE-III DOMAIN-CONTAINING PROTEIN"/>
    <property type="match status" value="1"/>
</dbReference>
<keyword evidence="3 11" id="KW-0812">Transmembrane</keyword>
<dbReference type="InterPro" id="IPR003961">
    <property type="entry name" value="FN3_dom"/>
</dbReference>
<dbReference type="PROSITE" id="PS01353">
    <property type="entry name" value="HEMATOPO_REC_L_F2"/>
    <property type="match status" value="1"/>
</dbReference>
<reference evidence="13" key="1">
    <citation type="submission" date="2016-03" db="EMBL/GenBank/DDBJ databases">
        <title>Gut transcriptome analysis on engorged females of Ornithodoros mimon (Acari: Argasidae) and phylogenetic inferences of soft ticks.</title>
        <authorList>
            <person name="Landulfo G.A."/>
            <person name="Giovanni D."/>
            <person name="Carvalho E."/>
            <person name="Junqueira-de-Azevedo I."/>
            <person name="Patane J."/>
            <person name="Mendoca R."/>
            <person name="Barros-Battesti D."/>
        </authorList>
    </citation>
    <scope>NUCLEOTIDE SEQUENCE</scope>
    <source>
        <strain evidence="13">Females</strain>
        <tissue evidence="13">Gut</tissue>
    </source>
</reference>
<dbReference type="EMBL" id="GEIB01001317">
    <property type="protein sequence ID" value="JAR86874.1"/>
    <property type="molecule type" value="Transcribed_RNA"/>
</dbReference>
<keyword evidence="6 11" id="KW-1133">Transmembrane helix</keyword>
<comment type="similarity">
    <text evidence="2">Belongs to the type I cytokine receptor family. Type 2 subfamily.</text>
</comment>
<evidence type="ECO:0000256" key="4">
    <source>
        <dbReference type="ARBA" id="ARBA00022729"/>
    </source>
</evidence>
<keyword evidence="7 11" id="KW-0472">Membrane</keyword>
<proteinExistence type="inferred from homology"/>
<feature type="non-terminal residue" evidence="13">
    <location>
        <position position="1"/>
    </location>
</feature>
<protein>
    <submittedName>
        <fullName evidence="13">Cell adhesion</fullName>
    </submittedName>
</protein>
<dbReference type="InterPro" id="IPR003529">
    <property type="entry name" value="Hematopoietin_rcpt_Gp130_CS"/>
</dbReference>
<dbReference type="InterPro" id="IPR050991">
    <property type="entry name" value="ECM_Regulatory_Proteins"/>
</dbReference>
<dbReference type="Pfam" id="PF00041">
    <property type="entry name" value="fn3"/>
    <property type="match status" value="3"/>
</dbReference>
<dbReference type="GO" id="GO:0016020">
    <property type="term" value="C:membrane"/>
    <property type="evidence" value="ECO:0007669"/>
    <property type="project" value="UniProtKB-SubCell"/>
</dbReference>
<dbReference type="PROSITE" id="PS50853">
    <property type="entry name" value="FN3"/>
    <property type="match status" value="3"/>
</dbReference>
<dbReference type="InterPro" id="IPR013783">
    <property type="entry name" value="Ig-like_fold"/>
</dbReference>
<dbReference type="CDD" id="cd00063">
    <property type="entry name" value="FN3"/>
    <property type="match status" value="3"/>
</dbReference>
<evidence type="ECO:0000256" key="6">
    <source>
        <dbReference type="ARBA" id="ARBA00022989"/>
    </source>
</evidence>
<evidence type="ECO:0000256" key="7">
    <source>
        <dbReference type="ARBA" id="ARBA00023136"/>
    </source>
</evidence>
<evidence type="ECO:0000313" key="13">
    <source>
        <dbReference type="EMBL" id="JAR86874.1"/>
    </source>
</evidence>
<keyword evidence="9" id="KW-0675">Receptor</keyword>
<dbReference type="InterPro" id="IPR036116">
    <property type="entry name" value="FN3_sf"/>
</dbReference>
<evidence type="ECO:0000256" key="2">
    <source>
        <dbReference type="ARBA" id="ARBA00008921"/>
    </source>
</evidence>
<keyword evidence="4" id="KW-0732">Signal</keyword>
<evidence type="ECO:0000256" key="11">
    <source>
        <dbReference type="SAM" id="Phobius"/>
    </source>
</evidence>
<evidence type="ECO:0000259" key="12">
    <source>
        <dbReference type="PROSITE" id="PS50853"/>
    </source>
</evidence>
<keyword evidence="8" id="KW-1015">Disulfide bond</keyword>
<dbReference type="AlphaFoldDB" id="A0A147B7Z2"/>
<accession>A0A147B7Z2</accession>
<dbReference type="Gene3D" id="2.60.40.10">
    <property type="entry name" value="Immunoglobulins"/>
    <property type="match status" value="4"/>
</dbReference>
<evidence type="ECO:0000256" key="9">
    <source>
        <dbReference type="ARBA" id="ARBA00023170"/>
    </source>
</evidence>
<organism evidence="13">
    <name type="scientific">Alectorobius mimon</name>
    <dbReference type="NCBI Taxonomy" id="360319"/>
    <lineage>
        <taxon>Eukaryota</taxon>
        <taxon>Metazoa</taxon>
        <taxon>Ecdysozoa</taxon>
        <taxon>Arthropoda</taxon>
        <taxon>Chelicerata</taxon>
        <taxon>Arachnida</taxon>
        <taxon>Acari</taxon>
        <taxon>Parasitiformes</taxon>
        <taxon>Ixodida</taxon>
        <taxon>Ixodoidea</taxon>
        <taxon>Argasidae</taxon>
        <taxon>Ornithodorinae</taxon>
        <taxon>Alectorobius</taxon>
    </lineage>
</organism>
<feature type="domain" description="Fibronectin type-III" evidence="12">
    <location>
        <begin position="181"/>
        <end position="283"/>
    </location>
</feature>
<feature type="domain" description="Fibronectin type-III" evidence="12">
    <location>
        <begin position="83"/>
        <end position="180"/>
    </location>
</feature>
<evidence type="ECO:0000256" key="3">
    <source>
        <dbReference type="ARBA" id="ARBA00022692"/>
    </source>
</evidence>